<dbReference type="AlphaFoldDB" id="A0A0E0KHK5"/>
<reference evidence="1" key="1">
    <citation type="submission" date="2015-04" db="UniProtKB">
        <authorList>
            <consortium name="EnsemblPlants"/>
        </authorList>
    </citation>
    <scope>IDENTIFICATION</scope>
</reference>
<dbReference type="Proteomes" id="UP000026962">
    <property type="component" value="Chromosome 3"/>
</dbReference>
<accession>A0A0E0KHK5</accession>
<organism evidence="1">
    <name type="scientific">Oryza punctata</name>
    <name type="common">Red rice</name>
    <dbReference type="NCBI Taxonomy" id="4537"/>
    <lineage>
        <taxon>Eukaryota</taxon>
        <taxon>Viridiplantae</taxon>
        <taxon>Streptophyta</taxon>
        <taxon>Embryophyta</taxon>
        <taxon>Tracheophyta</taxon>
        <taxon>Spermatophyta</taxon>
        <taxon>Magnoliopsida</taxon>
        <taxon>Liliopsida</taxon>
        <taxon>Poales</taxon>
        <taxon>Poaceae</taxon>
        <taxon>BOP clade</taxon>
        <taxon>Oryzoideae</taxon>
        <taxon>Oryzeae</taxon>
        <taxon>Oryzinae</taxon>
        <taxon>Oryza</taxon>
    </lineage>
</organism>
<keyword evidence="2" id="KW-1185">Reference proteome</keyword>
<dbReference type="PROSITE" id="PS51257">
    <property type="entry name" value="PROKAR_LIPOPROTEIN"/>
    <property type="match status" value="1"/>
</dbReference>
<name>A0A0E0KHK5_ORYPU</name>
<evidence type="ECO:0000313" key="2">
    <source>
        <dbReference type="Proteomes" id="UP000026962"/>
    </source>
</evidence>
<dbReference type="HOGENOM" id="CLU_1930938_0_0_1"/>
<sequence>MAIDKRTRVLVSIPSVPVLAGCTNTSPDQRRLVVGTNNSTGCPKNGASSSLLKLYYVLPLEAHARTAVAVAVVVAWTTAGETDGGGLDDSFDNCGRARGQQLQRWLESSAMVATASTATGEPGGNGFGGGW</sequence>
<reference evidence="1" key="2">
    <citation type="submission" date="2018-05" db="EMBL/GenBank/DDBJ databases">
        <title>OpunRS2 (Oryza punctata Reference Sequence Version 2).</title>
        <authorList>
            <person name="Zhang J."/>
            <person name="Kudrna D."/>
            <person name="Lee S."/>
            <person name="Talag J."/>
            <person name="Welchert J."/>
            <person name="Wing R.A."/>
        </authorList>
    </citation>
    <scope>NUCLEOTIDE SEQUENCE [LARGE SCALE GENOMIC DNA]</scope>
</reference>
<proteinExistence type="predicted"/>
<dbReference type="EnsemblPlants" id="OPUNC03G27370.1">
    <property type="protein sequence ID" value="OPUNC03G27370.1"/>
    <property type="gene ID" value="OPUNC03G27370"/>
</dbReference>
<dbReference type="Gramene" id="OPUNC03G27370.1">
    <property type="protein sequence ID" value="OPUNC03G27370.1"/>
    <property type="gene ID" value="OPUNC03G27370"/>
</dbReference>
<evidence type="ECO:0000313" key="1">
    <source>
        <dbReference type="EnsemblPlants" id="OPUNC03G27370.1"/>
    </source>
</evidence>
<protein>
    <submittedName>
        <fullName evidence="1">Uncharacterized protein</fullName>
    </submittedName>
</protein>